<proteinExistence type="predicted"/>
<protein>
    <submittedName>
        <fullName evidence="1">Uncharacterized protein</fullName>
    </submittedName>
</protein>
<sequence length="24" mass="2707">MKTPPITLKGVECKRIQGQNLPVR</sequence>
<reference evidence="1" key="1">
    <citation type="submission" date="2014-09" db="EMBL/GenBank/DDBJ databases">
        <authorList>
            <person name="Magalhaes I.L.F."/>
            <person name="Oliveira U."/>
            <person name="Santos F.R."/>
            <person name="Vidigal T.H.D.A."/>
            <person name="Brescovit A.D."/>
            <person name="Santos A.J."/>
        </authorList>
    </citation>
    <scope>NUCLEOTIDE SEQUENCE</scope>
    <source>
        <tissue evidence="1">Shoot tissue taken approximately 20 cm above the soil surface</tissue>
    </source>
</reference>
<reference evidence="1" key="2">
    <citation type="journal article" date="2015" name="Data Brief">
        <title>Shoot transcriptome of the giant reed, Arundo donax.</title>
        <authorList>
            <person name="Barrero R.A."/>
            <person name="Guerrero F.D."/>
            <person name="Moolhuijzen P."/>
            <person name="Goolsby J.A."/>
            <person name="Tidwell J."/>
            <person name="Bellgard S.E."/>
            <person name="Bellgard M.I."/>
        </authorList>
    </citation>
    <scope>NUCLEOTIDE SEQUENCE</scope>
    <source>
        <tissue evidence="1">Shoot tissue taken approximately 20 cm above the soil surface</tissue>
    </source>
</reference>
<dbReference type="EMBL" id="GBRH01160771">
    <property type="protein sequence ID" value="JAE37125.1"/>
    <property type="molecule type" value="Transcribed_RNA"/>
</dbReference>
<evidence type="ECO:0000313" key="1">
    <source>
        <dbReference type="EMBL" id="JAE37125.1"/>
    </source>
</evidence>
<name>A0A0A9HJ27_ARUDO</name>
<organism evidence="1">
    <name type="scientific">Arundo donax</name>
    <name type="common">Giant reed</name>
    <name type="synonym">Donax arundinaceus</name>
    <dbReference type="NCBI Taxonomy" id="35708"/>
    <lineage>
        <taxon>Eukaryota</taxon>
        <taxon>Viridiplantae</taxon>
        <taxon>Streptophyta</taxon>
        <taxon>Embryophyta</taxon>
        <taxon>Tracheophyta</taxon>
        <taxon>Spermatophyta</taxon>
        <taxon>Magnoliopsida</taxon>
        <taxon>Liliopsida</taxon>
        <taxon>Poales</taxon>
        <taxon>Poaceae</taxon>
        <taxon>PACMAD clade</taxon>
        <taxon>Arundinoideae</taxon>
        <taxon>Arundineae</taxon>
        <taxon>Arundo</taxon>
    </lineage>
</organism>
<dbReference type="AlphaFoldDB" id="A0A0A9HJ27"/>
<accession>A0A0A9HJ27</accession>